<evidence type="ECO:0000313" key="3">
    <source>
        <dbReference type="Proteomes" id="UP001642484"/>
    </source>
</evidence>
<feature type="compositionally biased region" description="Low complexity" evidence="1">
    <location>
        <begin position="371"/>
        <end position="384"/>
    </location>
</feature>
<accession>A0ABP0JJH1</accession>
<name>A0ABP0JJH1_9DINO</name>
<proteinExistence type="predicted"/>
<reference evidence="2 3" key="1">
    <citation type="submission" date="2024-02" db="EMBL/GenBank/DDBJ databases">
        <authorList>
            <person name="Chen Y."/>
            <person name="Shah S."/>
            <person name="Dougan E. K."/>
            <person name="Thang M."/>
            <person name="Chan C."/>
        </authorList>
    </citation>
    <scope>NUCLEOTIDE SEQUENCE [LARGE SCALE GENOMIC DNA]</scope>
</reference>
<evidence type="ECO:0000256" key="1">
    <source>
        <dbReference type="SAM" id="MobiDB-lite"/>
    </source>
</evidence>
<sequence length="508" mass="55309">MAAMGDEKNDNVSNVVVTSAFEKLFGPSRAPSRVARRAVGLEFLRETLEAYAAARVADSPFLAEAPGDAMRLKILKRRPDAQAQKQTILDSPHAVTALLGLSLLLLQALLPIFFPSGAQVRTTHALLGGLKCRLNLIDAGEDDGTESWAQKRAGTSPVLIKHMQVCKASDFSKAYSIAQAFPGPKNKANAPKKLMCSSCGNFIVEAPGEQKFYACRSCWKLGNALGICNTCFQDERFCLEEGNTAPIKDDFWRGRTSGSMTGSMGVEMVVPPPLVDPNPPSDDSEVELPDVELPGSVTSPQVDTKKPAGKPRRASASSSPPRRRRTSDLRGPPTVRRQSTDLDPDEISDVSPIDISRQQSRNLSSQTSMKSTQLSSQGSVSSIQTRRLSTQASMRSSPHTESPDQSPLPKPAPKPKARRMSTQGSMQSSGPAKTQSEPNLLPGCQCLRLQRPRAVTLRGRLPRRRAPGGTPRRGTWERLRRKPRPRRAHAGSPPRPPWGPNRRPAIRT</sequence>
<evidence type="ECO:0000313" key="2">
    <source>
        <dbReference type="EMBL" id="CAK9014498.1"/>
    </source>
</evidence>
<dbReference type="EMBL" id="CAXAMN010005558">
    <property type="protein sequence ID" value="CAK9014498.1"/>
    <property type="molecule type" value="Genomic_DNA"/>
</dbReference>
<feature type="compositionally biased region" description="Polar residues" evidence="1">
    <location>
        <begin position="385"/>
        <end position="405"/>
    </location>
</feature>
<feature type="region of interest" description="Disordered" evidence="1">
    <location>
        <begin position="254"/>
        <end position="508"/>
    </location>
</feature>
<feature type="compositionally biased region" description="Basic residues" evidence="1">
    <location>
        <begin position="479"/>
        <end position="489"/>
    </location>
</feature>
<protein>
    <submittedName>
        <fullName evidence="2">Uncharacterized protein</fullName>
    </submittedName>
</protein>
<dbReference type="Proteomes" id="UP001642484">
    <property type="component" value="Unassembled WGS sequence"/>
</dbReference>
<feature type="compositionally biased region" description="Polar residues" evidence="1">
    <location>
        <begin position="356"/>
        <end position="370"/>
    </location>
</feature>
<organism evidence="2 3">
    <name type="scientific">Durusdinium trenchii</name>
    <dbReference type="NCBI Taxonomy" id="1381693"/>
    <lineage>
        <taxon>Eukaryota</taxon>
        <taxon>Sar</taxon>
        <taxon>Alveolata</taxon>
        <taxon>Dinophyceae</taxon>
        <taxon>Suessiales</taxon>
        <taxon>Symbiodiniaceae</taxon>
        <taxon>Durusdinium</taxon>
    </lineage>
</organism>
<feature type="compositionally biased region" description="Pro residues" evidence="1">
    <location>
        <begin position="270"/>
        <end position="280"/>
    </location>
</feature>
<gene>
    <name evidence="2" type="ORF">CCMP2556_LOCUS11717</name>
</gene>
<keyword evidence="3" id="KW-1185">Reference proteome</keyword>
<comment type="caution">
    <text evidence="2">The sequence shown here is derived from an EMBL/GenBank/DDBJ whole genome shotgun (WGS) entry which is preliminary data.</text>
</comment>
<feature type="compositionally biased region" description="Low complexity" evidence="1">
    <location>
        <begin position="256"/>
        <end position="269"/>
    </location>
</feature>
<feature type="compositionally biased region" description="Polar residues" evidence="1">
    <location>
        <begin position="420"/>
        <end position="438"/>
    </location>
</feature>